<sequence length="757" mass="87904">MLGKEQILQDLDRPAFDATLREYYDRNYHQLLPIIIEKVHQEKGQQEKLKAVKSRLNFEEVSQHSDSGILIRRRDLKKRLGSGQVHSTTGSHKPRRDCFESPRNKDSERRTMFKRMEKGVFHMLRDKGKSMSAYSKDSRSRSYHSSHDDTESSYQSSRSRETEFAFEKHHNKRASSRRMEALSKSEDSAGGHWKSKRKQQKSSIEDDLSGNPEDHLKIFQAAAKTERWAMPMWCHMFNFTLTGNDLCTESPTPIYMIKIPKSVDEMIRVTTSFLIGEVADSIRKRKKSLPSWKQQEARQKQNFMKGGFRNQQRLERKQDRFTLLTKTPKEILALDKEKFKPPPTMTTPVKKGKLSHLIKRLKQSNEKDQAKAAKKGENLRKGQATDNTDREEDGTERPMIIKSKIGGHFVHCIKVTIPIQQNHRKDRRPGVPQLVINQVTEEKIQVAIHPEYLEQTIAIGSTLTKKGRKELCGLLRRNPDIFAWKPTDMTGVSCQIAEHRLNIREGCLLVRQKKRGKAPERNKAIYEKVKKLVDAGNIEEVHYHSWLSNTLMVKRHDGSWRIYKGYHQIKIAKEDEEKTAFIISQGIFCYSKMSFGLKNAGATYQRLVDKAFQKETGHNLEVSVDNLVSKSRTKKEVIRDIEETFKTLKEINVKLNPNKCTFGMREGMFLRYKVNADGLKVCPDKVKAAHSIIVIIDQSMKHMLSNPEVTIRLLKWRFDLKEHDIHYRLRTSVKGRILVDFIMERMEDDPPDTPIED</sequence>
<name>A0A6L2KGX2_TANCI</name>
<gene>
    <name evidence="3" type="ORF">Tci_019998</name>
</gene>
<dbReference type="EMBL" id="BKCJ010002360">
    <property type="protein sequence ID" value="GEU48020.1"/>
    <property type="molecule type" value="Genomic_DNA"/>
</dbReference>
<feature type="domain" description="Reverse transcriptase" evidence="2">
    <location>
        <begin position="562"/>
        <end position="670"/>
    </location>
</feature>
<reference evidence="3" key="1">
    <citation type="journal article" date="2019" name="Sci. Rep.">
        <title>Draft genome of Tanacetum cinerariifolium, the natural source of mosquito coil.</title>
        <authorList>
            <person name="Yamashiro T."/>
            <person name="Shiraishi A."/>
            <person name="Satake H."/>
            <person name="Nakayama K."/>
        </authorList>
    </citation>
    <scope>NUCLEOTIDE SEQUENCE</scope>
</reference>
<dbReference type="Pfam" id="PF00078">
    <property type="entry name" value="RVT_1"/>
    <property type="match status" value="1"/>
</dbReference>
<organism evidence="3">
    <name type="scientific">Tanacetum cinerariifolium</name>
    <name type="common">Dalmatian daisy</name>
    <name type="synonym">Chrysanthemum cinerariifolium</name>
    <dbReference type="NCBI Taxonomy" id="118510"/>
    <lineage>
        <taxon>Eukaryota</taxon>
        <taxon>Viridiplantae</taxon>
        <taxon>Streptophyta</taxon>
        <taxon>Embryophyta</taxon>
        <taxon>Tracheophyta</taxon>
        <taxon>Spermatophyta</taxon>
        <taxon>Magnoliopsida</taxon>
        <taxon>eudicotyledons</taxon>
        <taxon>Gunneridae</taxon>
        <taxon>Pentapetalae</taxon>
        <taxon>asterids</taxon>
        <taxon>campanulids</taxon>
        <taxon>Asterales</taxon>
        <taxon>Asteraceae</taxon>
        <taxon>Asteroideae</taxon>
        <taxon>Anthemideae</taxon>
        <taxon>Anthemidinae</taxon>
        <taxon>Tanacetum</taxon>
    </lineage>
</organism>
<feature type="region of interest" description="Disordered" evidence="1">
    <location>
        <begin position="80"/>
        <end position="212"/>
    </location>
</feature>
<feature type="compositionally biased region" description="Basic and acidic residues" evidence="1">
    <location>
        <begin position="158"/>
        <end position="168"/>
    </location>
</feature>
<keyword evidence="3" id="KW-0548">Nucleotidyltransferase</keyword>
<evidence type="ECO:0000313" key="3">
    <source>
        <dbReference type="EMBL" id="GEU48020.1"/>
    </source>
</evidence>
<accession>A0A6L2KGX2</accession>
<dbReference type="CDD" id="cd01647">
    <property type="entry name" value="RT_LTR"/>
    <property type="match status" value="1"/>
</dbReference>
<feature type="compositionally biased region" description="Basic and acidic residues" evidence="1">
    <location>
        <begin position="177"/>
        <end position="189"/>
    </location>
</feature>
<dbReference type="Gene3D" id="3.10.10.10">
    <property type="entry name" value="HIV Type 1 Reverse Transcriptase, subunit A, domain 1"/>
    <property type="match status" value="2"/>
</dbReference>
<dbReference type="InterPro" id="IPR053134">
    <property type="entry name" value="RNA-dir_DNA_polymerase"/>
</dbReference>
<dbReference type="AlphaFoldDB" id="A0A6L2KGX2"/>
<feature type="compositionally biased region" description="Basic and acidic residues" evidence="1">
    <location>
        <begin position="363"/>
        <end position="380"/>
    </location>
</feature>
<dbReference type="GO" id="GO:0003964">
    <property type="term" value="F:RNA-directed DNA polymerase activity"/>
    <property type="evidence" value="ECO:0007669"/>
    <property type="project" value="UniProtKB-KW"/>
</dbReference>
<dbReference type="SUPFAM" id="SSF56672">
    <property type="entry name" value="DNA/RNA polymerases"/>
    <property type="match status" value="1"/>
</dbReference>
<evidence type="ECO:0000259" key="2">
    <source>
        <dbReference type="Pfam" id="PF00078"/>
    </source>
</evidence>
<dbReference type="InterPro" id="IPR000477">
    <property type="entry name" value="RT_dom"/>
</dbReference>
<dbReference type="PANTHER" id="PTHR24559">
    <property type="entry name" value="TRANSPOSON TY3-I GAG-POL POLYPROTEIN"/>
    <property type="match status" value="1"/>
</dbReference>
<feature type="compositionally biased region" description="Basic and acidic residues" evidence="1">
    <location>
        <begin position="136"/>
        <end position="150"/>
    </location>
</feature>
<dbReference type="PANTHER" id="PTHR24559:SF444">
    <property type="entry name" value="REVERSE TRANSCRIPTASE DOMAIN-CONTAINING PROTEIN"/>
    <property type="match status" value="1"/>
</dbReference>
<comment type="caution">
    <text evidence="3">The sequence shown here is derived from an EMBL/GenBank/DDBJ whole genome shotgun (WGS) entry which is preliminary data.</text>
</comment>
<dbReference type="Gene3D" id="3.30.70.270">
    <property type="match status" value="1"/>
</dbReference>
<protein>
    <submittedName>
        <fullName evidence="3">Reverse transcriptase domain-containing protein</fullName>
    </submittedName>
</protein>
<feature type="compositionally biased region" description="Basic and acidic residues" evidence="1">
    <location>
        <begin position="96"/>
        <end position="129"/>
    </location>
</feature>
<dbReference type="InterPro" id="IPR043502">
    <property type="entry name" value="DNA/RNA_pol_sf"/>
</dbReference>
<dbReference type="InterPro" id="IPR043128">
    <property type="entry name" value="Rev_trsase/Diguanyl_cyclase"/>
</dbReference>
<proteinExistence type="predicted"/>
<feature type="region of interest" description="Disordered" evidence="1">
    <location>
        <begin position="361"/>
        <end position="398"/>
    </location>
</feature>
<keyword evidence="3" id="KW-0695">RNA-directed DNA polymerase</keyword>
<feature type="region of interest" description="Disordered" evidence="1">
    <location>
        <begin position="296"/>
        <end position="318"/>
    </location>
</feature>
<keyword evidence="3" id="KW-0808">Transferase</keyword>
<evidence type="ECO:0000256" key="1">
    <source>
        <dbReference type="SAM" id="MobiDB-lite"/>
    </source>
</evidence>